<organism evidence="1 2">
    <name type="scientific">Euphydryas editha</name>
    <name type="common">Edith's checkerspot</name>
    <dbReference type="NCBI Taxonomy" id="104508"/>
    <lineage>
        <taxon>Eukaryota</taxon>
        <taxon>Metazoa</taxon>
        <taxon>Ecdysozoa</taxon>
        <taxon>Arthropoda</taxon>
        <taxon>Hexapoda</taxon>
        <taxon>Insecta</taxon>
        <taxon>Pterygota</taxon>
        <taxon>Neoptera</taxon>
        <taxon>Endopterygota</taxon>
        <taxon>Lepidoptera</taxon>
        <taxon>Glossata</taxon>
        <taxon>Ditrysia</taxon>
        <taxon>Papilionoidea</taxon>
        <taxon>Nymphalidae</taxon>
        <taxon>Nymphalinae</taxon>
        <taxon>Euphydryas</taxon>
    </lineage>
</organism>
<gene>
    <name evidence="1" type="ORF">EEDITHA_LOCUS15977</name>
</gene>
<dbReference type="AlphaFoldDB" id="A0AAU9UWK6"/>
<protein>
    <submittedName>
        <fullName evidence="1">Uncharacterized protein</fullName>
    </submittedName>
</protein>
<evidence type="ECO:0000313" key="2">
    <source>
        <dbReference type="Proteomes" id="UP001153954"/>
    </source>
</evidence>
<dbReference type="Proteomes" id="UP001153954">
    <property type="component" value="Unassembled WGS sequence"/>
</dbReference>
<proteinExistence type="predicted"/>
<sequence length="266" mass="31099">MRCYICKATSKDFNNLKALKEVNYENLKFGLSVLHARIRFFKTLLHLSYKITVQKWQIRSQAEKDTVKERKKEIQNQFKTRLGLIVDVPKAGYGSSNDGNTSRRFFEKPQVYAEITGITLKLIERFSVILEVISSGHRMNTEKFTTYCHDTALLYVELYSWHPMSPTVHKAPWWLNMPYYKSEPCQKRQPRPEINNVLNVLLLTSDPYLPSIRLKPQKRSKPFSFEATEMLLPSEVDASNEVIESTEDFVQEANYSFHEEGWQTSD</sequence>
<evidence type="ECO:0000313" key="1">
    <source>
        <dbReference type="EMBL" id="CAH2101195.1"/>
    </source>
</evidence>
<reference evidence="1" key="1">
    <citation type="submission" date="2022-03" db="EMBL/GenBank/DDBJ databases">
        <authorList>
            <person name="Tunstrom K."/>
        </authorList>
    </citation>
    <scope>NUCLEOTIDE SEQUENCE</scope>
</reference>
<accession>A0AAU9UWK6</accession>
<keyword evidence="2" id="KW-1185">Reference proteome</keyword>
<comment type="caution">
    <text evidence="1">The sequence shown here is derived from an EMBL/GenBank/DDBJ whole genome shotgun (WGS) entry which is preliminary data.</text>
</comment>
<name>A0AAU9UWK6_EUPED</name>
<dbReference type="EMBL" id="CAKOGL010000023">
    <property type="protein sequence ID" value="CAH2101195.1"/>
    <property type="molecule type" value="Genomic_DNA"/>
</dbReference>